<dbReference type="PANTHER" id="PTHR33202:SF22">
    <property type="entry name" value="HYDROGEN PEROXIDE SENSITIVE REPRESSOR"/>
    <property type="match status" value="1"/>
</dbReference>
<feature type="binding site" evidence="7">
    <location>
        <position position="139"/>
    </location>
    <ligand>
        <name>Zn(2+)</name>
        <dbReference type="ChEBI" id="CHEBI:29105"/>
    </ligand>
</feature>
<comment type="caution">
    <text evidence="8">The sequence shown here is derived from an EMBL/GenBank/DDBJ whole genome shotgun (WGS) entry which is preliminary data.</text>
</comment>
<evidence type="ECO:0000256" key="6">
    <source>
        <dbReference type="ARBA" id="ARBA00023163"/>
    </source>
</evidence>
<accession>A0A098SB52</accession>
<comment type="cofactor">
    <cofactor evidence="7">
        <name>Zn(2+)</name>
        <dbReference type="ChEBI" id="CHEBI:29105"/>
    </cofactor>
    <text evidence="7">Binds 1 zinc ion per subunit.</text>
</comment>
<sequence length="140" mass="15800">MVREEDILQKLESHQLRKTAFRKEVLELFMASEGEALSNQELESQLDNPDRITLYRTLKAFEDKGLIHLAADSGGISRYALCLADCTTHAHHDQHAHFQCRTCGKTICLEGEVVIRAQAPAGYKVERENLTLEGLCDECI</sequence>
<evidence type="ECO:0000256" key="3">
    <source>
        <dbReference type="ARBA" id="ARBA00022833"/>
    </source>
</evidence>
<dbReference type="PANTHER" id="PTHR33202">
    <property type="entry name" value="ZINC UPTAKE REGULATION PROTEIN"/>
    <property type="match status" value="1"/>
</dbReference>
<keyword evidence="9" id="KW-1185">Reference proteome</keyword>
<evidence type="ECO:0000313" key="9">
    <source>
        <dbReference type="Proteomes" id="UP000029736"/>
    </source>
</evidence>
<evidence type="ECO:0000256" key="5">
    <source>
        <dbReference type="ARBA" id="ARBA00023125"/>
    </source>
</evidence>
<reference evidence="8 9" key="1">
    <citation type="journal article" date="2014" name="Int. J. Syst. Evol. Microbiol.">
        <title>Phaeodactylibacter xiamenensis gen. nov., sp. nov., a member of the family Saprospiraceae isolated from the marine alga Phaeodactylum tricornutum.</title>
        <authorList>
            <person name="Chen Z.Jr."/>
            <person name="Lei X."/>
            <person name="Lai Q."/>
            <person name="Li Y."/>
            <person name="Zhang B."/>
            <person name="Zhang J."/>
            <person name="Zhang H."/>
            <person name="Yang L."/>
            <person name="Zheng W."/>
            <person name="Tian Y."/>
            <person name="Yu Z."/>
            <person name="Xu H.Jr."/>
            <person name="Zheng T."/>
        </authorList>
    </citation>
    <scope>NUCLEOTIDE SEQUENCE [LARGE SCALE GENOMIC DNA]</scope>
    <source>
        <strain evidence="8 9">KD52</strain>
    </source>
</reference>
<dbReference type="InterPro" id="IPR036390">
    <property type="entry name" value="WH_DNA-bd_sf"/>
</dbReference>
<dbReference type="GO" id="GO:0003700">
    <property type="term" value="F:DNA-binding transcription factor activity"/>
    <property type="evidence" value="ECO:0007669"/>
    <property type="project" value="InterPro"/>
</dbReference>
<dbReference type="AlphaFoldDB" id="A0A098SB52"/>
<dbReference type="Proteomes" id="UP000029736">
    <property type="component" value="Unassembled WGS sequence"/>
</dbReference>
<feature type="binding site" evidence="7">
    <location>
        <position position="103"/>
    </location>
    <ligand>
        <name>Zn(2+)</name>
        <dbReference type="ChEBI" id="CHEBI:29105"/>
    </ligand>
</feature>
<proteinExistence type="inferred from homology"/>
<protein>
    <submittedName>
        <fullName evidence="8">Ferric uptake regulator family protein</fullName>
    </submittedName>
</protein>
<keyword evidence="5" id="KW-0238">DNA-binding</keyword>
<dbReference type="SUPFAM" id="SSF46785">
    <property type="entry name" value="Winged helix' DNA-binding domain"/>
    <property type="match status" value="1"/>
</dbReference>
<dbReference type="OrthoDB" id="594893at2"/>
<evidence type="ECO:0000256" key="1">
    <source>
        <dbReference type="ARBA" id="ARBA00007957"/>
    </source>
</evidence>
<dbReference type="GO" id="GO:0045892">
    <property type="term" value="P:negative regulation of DNA-templated transcription"/>
    <property type="evidence" value="ECO:0007669"/>
    <property type="project" value="TreeGrafter"/>
</dbReference>
<dbReference type="InterPro" id="IPR043135">
    <property type="entry name" value="Fur_C"/>
</dbReference>
<evidence type="ECO:0000256" key="2">
    <source>
        <dbReference type="ARBA" id="ARBA00022491"/>
    </source>
</evidence>
<keyword evidence="4" id="KW-0805">Transcription regulation</keyword>
<keyword evidence="7" id="KW-0479">Metal-binding</keyword>
<evidence type="ECO:0000313" key="8">
    <source>
        <dbReference type="EMBL" id="KGE88858.1"/>
    </source>
</evidence>
<comment type="similarity">
    <text evidence="1">Belongs to the Fur family.</text>
</comment>
<dbReference type="GO" id="GO:0000976">
    <property type="term" value="F:transcription cis-regulatory region binding"/>
    <property type="evidence" value="ECO:0007669"/>
    <property type="project" value="TreeGrafter"/>
</dbReference>
<gene>
    <name evidence="8" type="ORF">IX84_06975</name>
</gene>
<keyword evidence="2" id="KW-0678">Repressor</keyword>
<feature type="binding site" evidence="7">
    <location>
        <position position="136"/>
    </location>
    <ligand>
        <name>Zn(2+)</name>
        <dbReference type="ChEBI" id="CHEBI:29105"/>
    </ligand>
</feature>
<dbReference type="Gene3D" id="3.30.1490.190">
    <property type="match status" value="1"/>
</dbReference>
<feature type="binding site" evidence="7">
    <location>
        <position position="100"/>
    </location>
    <ligand>
        <name>Zn(2+)</name>
        <dbReference type="ChEBI" id="CHEBI:29105"/>
    </ligand>
</feature>
<dbReference type="STRING" id="1524460.IX84_06975"/>
<evidence type="ECO:0000256" key="4">
    <source>
        <dbReference type="ARBA" id="ARBA00023015"/>
    </source>
</evidence>
<dbReference type="GO" id="GO:0008270">
    <property type="term" value="F:zinc ion binding"/>
    <property type="evidence" value="ECO:0007669"/>
    <property type="project" value="TreeGrafter"/>
</dbReference>
<dbReference type="RefSeq" id="WP_044217808.1">
    <property type="nucleotide sequence ID" value="NZ_JBKAGJ010000001.1"/>
</dbReference>
<dbReference type="GO" id="GO:1900376">
    <property type="term" value="P:regulation of secondary metabolite biosynthetic process"/>
    <property type="evidence" value="ECO:0007669"/>
    <property type="project" value="TreeGrafter"/>
</dbReference>
<dbReference type="Pfam" id="PF01475">
    <property type="entry name" value="FUR"/>
    <property type="match status" value="1"/>
</dbReference>
<dbReference type="InterPro" id="IPR036388">
    <property type="entry name" value="WH-like_DNA-bd_sf"/>
</dbReference>
<dbReference type="Gene3D" id="1.10.10.10">
    <property type="entry name" value="Winged helix-like DNA-binding domain superfamily/Winged helix DNA-binding domain"/>
    <property type="match status" value="1"/>
</dbReference>
<organism evidence="8 9">
    <name type="scientific">Phaeodactylibacter xiamenensis</name>
    <dbReference type="NCBI Taxonomy" id="1524460"/>
    <lineage>
        <taxon>Bacteria</taxon>
        <taxon>Pseudomonadati</taxon>
        <taxon>Bacteroidota</taxon>
        <taxon>Saprospiria</taxon>
        <taxon>Saprospirales</taxon>
        <taxon>Haliscomenobacteraceae</taxon>
        <taxon>Phaeodactylibacter</taxon>
    </lineage>
</organism>
<evidence type="ECO:0000256" key="7">
    <source>
        <dbReference type="PIRSR" id="PIRSR602481-1"/>
    </source>
</evidence>
<name>A0A098SB52_9BACT</name>
<keyword evidence="3 7" id="KW-0862">Zinc</keyword>
<keyword evidence="6" id="KW-0804">Transcription</keyword>
<dbReference type="EMBL" id="JPOS01000016">
    <property type="protein sequence ID" value="KGE88858.1"/>
    <property type="molecule type" value="Genomic_DNA"/>
</dbReference>
<dbReference type="InterPro" id="IPR002481">
    <property type="entry name" value="FUR"/>
</dbReference>